<sequence length="531" mass="59259">MASASNDGQQSPLASQRAKEQGAPKPAYFPLGYKEGFSQWWAGLPPAVTEHTVLSYIPYLQKPPTHTQTGSAPVSTAASTTDISQDSSDVARPVTSNSINDPHGPRRWHSRLVELTGKDRALNEFSVERVGEEVEQNLVMLHGYGAGLGFFYKNFEGLSRATGWKLYALDMLGMGRSSRPPFKIHAKDRQGKITEAENWFIDALEEWRIKKNIDRFTLLGHSLGGYMAVAYALKYPGHLNKLILASPVGIPEDPYAVNADMPEPGDSTMGNEFTQDQNETANATNPDIPASAKAGDNNSFLNPRSNAAQDETSQKPHNPRRPIPKWLTYLWDANISPFSIVRWTGPLGPRFVSGWTSRRFSHLPADEAQALHDYSYSLFRQRGSGEYALAYILAPGAFARSPLIRRIQGVGRQYLGLHTGPIPDGDGDSDSSRKRENGVPVVLMYGENDWMDVKGGYAAQQKMAEEKAKALKGKSEEERKRDQGEAKVVVIKRAGHHVYLDGHEEFNEVMLEEMRDVMRREAERRRWMEES</sequence>
<dbReference type="SUPFAM" id="SSF53474">
    <property type="entry name" value="alpha/beta-Hydrolases"/>
    <property type="match status" value="1"/>
</dbReference>
<dbReference type="GO" id="GO:0006654">
    <property type="term" value="P:phosphatidic acid biosynthetic process"/>
    <property type="evidence" value="ECO:0007669"/>
    <property type="project" value="TreeGrafter"/>
</dbReference>
<feature type="domain" description="AB hydrolase-1" evidence="3">
    <location>
        <begin position="138"/>
        <end position="501"/>
    </location>
</feature>
<proteinExistence type="inferred from homology"/>
<dbReference type="AlphaFoldDB" id="A0A6A5YCX6"/>
<dbReference type="Proteomes" id="UP000799776">
    <property type="component" value="Unassembled WGS sequence"/>
</dbReference>
<protein>
    <submittedName>
        <fullName evidence="4">Alpha/beta-hydrolase</fullName>
    </submittedName>
</protein>
<dbReference type="GO" id="GO:0005743">
    <property type="term" value="C:mitochondrial inner membrane"/>
    <property type="evidence" value="ECO:0007669"/>
    <property type="project" value="TreeGrafter"/>
</dbReference>
<gene>
    <name evidence="4" type="ORF">K490DRAFT_36905</name>
</gene>
<dbReference type="PANTHER" id="PTHR42886">
    <property type="entry name" value="RE40534P-RELATED"/>
    <property type="match status" value="1"/>
</dbReference>
<evidence type="ECO:0000256" key="1">
    <source>
        <dbReference type="ARBA" id="ARBA00038097"/>
    </source>
</evidence>
<evidence type="ECO:0000259" key="3">
    <source>
        <dbReference type="Pfam" id="PF00561"/>
    </source>
</evidence>
<dbReference type="Pfam" id="PF00561">
    <property type="entry name" value="Abhydrolase_1"/>
    <property type="match status" value="1"/>
</dbReference>
<dbReference type="PANTHER" id="PTHR42886:SF29">
    <property type="entry name" value="PUMMELIG, ISOFORM A"/>
    <property type="match status" value="1"/>
</dbReference>
<accession>A0A6A5YCX6</accession>
<dbReference type="EMBL" id="ML978714">
    <property type="protein sequence ID" value="KAF2089762.1"/>
    <property type="molecule type" value="Genomic_DNA"/>
</dbReference>
<dbReference type="InterPro" id="IPR000073">
    <property type="entry name" value="AB_hydrolase_1"/>
</dbReference>
<dbReference type="GO" id="GO:0004623">
    <property type="term" value="F:phospholipase A2 activity"/>
    <property type="evidence" value="ECO:0007669"/>
    <property type="project" value="TreeGrafter"/>
</dbReference>
<feature type="region of interest" description="Disordered" evidence="2">
    <location>
        <begin position="1"/>
        <end position="23"/>
    </location>
</feature>
<feature type="compositionally biased region" description="Polar residues" evidence="2">
    <location>
        <begin position="296"/>
        <end position="311"/>
    </location>
</feature>
<dbReference type="GO" id="GO:0055088">
    <property type="term" value="P:lipid homeostasis"/>
    <property type="evidence" value="ECO:0007669"/>
    <property type="project" value="TreeGrafter"/>
</dbReference>
<dbReference type="GO" id="GO:0035965">
    <property type="term" value="P:cardiolipin acyl-chain remodeling"/>
    <property type="evidence" value="ECO:0007669"/>
    <property type="project" value="TreeGrafter"/>
</dbReference>
<feature type="compositionally biased region" description="Polar residues" evidence="2">
    <location>
        <begin position="65"/>
        <end position="100"/>
    </location>
</feature>
<evidence type="ECO:0000313" key="5">
    <source>
        <dbReference type="Proteomes" id="UP000799776"/>
    </source>
</evidence>
<dbReference type="GO" id="GO:0042171">
    <property type="term" value="F:lysophosphatidic acid acyltransferase activity"/>
    <property type="evidence" value="ECO:0007669"/>
    <property type="project" value="TreeGrafter"/>
</dbReference>
<organism evidence="4 5">
    <name type="scientific">Saccharata proteae CBS 121410</name>
    <dbReference type="NCBI Taxonomy" id="1314787"/>
    <lineage>
        <taxon>Eukaryota</taxon>
        <taxon>Fungi</taxon>
        <taxon>Dikarya</taxon>
        <taxon>Ascomycota</taxon>
        <taxon>Pezizomycotina</taxon>
        <taxon>Dothideomycetes</taxon>
        <taxon>Dothideomycetes incertae sedis</taxon>
        <taxon>Botryosphaeriales</taxon>
        <taxon>Saccharataceae</taxon>
        <taxon>Saccharata</taxon>
    </lineage>
</organism>
<feature type="region of interest" description="Disordered" evidence="2">
    <location>
        <begin position="65"/>
        <end position="105"/>
    </location>
</feature>
<feature type="compositionally biased region" description="Polar residues" evidence="2">
    <location>
        <begin position="1"/>
        <end position="14"/>
    </location>
</feature>
<keyword evidence="5" id="KW-1185">Reference proteome</keyword>
<comment type="similarity">
    <text evidence="1">Belongs to the peptidase S33 family. ABHD4/ABHD5 subfamily.</text>
</comment>
<dbReference type="Gene3D" id="3.40.50.1820">
    <property type="entry name" value="alpha/beta hydrolase"/>
    <property type="match status" value="1"/>
</dbReference>
<dbReference type="InterPro" id="IPR029058">
    <property type="entry name" value="AB_hydrolase_fold"/>
</dbReference>
<name>A0A6A5YCX6_9PEZI</name>
<feature type="region of interest" description="Disordered" evidence="2">
    <location>
        <begin position="278"/>
        <end position="320"/>
    </location>
</feature>
<evidence type="ECO:0000256" key="2">
    <source>
        <dbReference type="SAM" id="MobiDB-lite"/>
    </source>
</evidence>
<evidence type="ECO:0000313" key="4">
    <source>
        <dbReference type="EMBL" id="KAF2089762.1"/>
    </source>
</evidence>
<dbReference type="OrthoDB" id="7457040at2759"/>
<keyword evidence="4" id="KW-0378">Hydrolase</keyword>
<reference evidence="4" key="1">
    <citation type="journal article" date="2020" name="Stud. Mycol.">
        <title>101 Dothideomycetes genomes: a test case for predicting lifestyles and emergence of pathogens.</title>
        <authorList>
            <person name="Haridas S."/>
            <person name="Albert R."/>
            <person name="Binder M."/>
            <person name="Bloem J."/>
            <person name="Labutti K."/>
            <person name="Salamov A."/>
            <person name="Andreopoulos B."/>
            <person name="Baker S."/>
            <person name="Barry K."/>
            <person name="Bills G."/>
            <person name="Bluhm B."/>
            <person name="Cannon C."/>
            <person name="Castanera R."/>
            <person name="Culley D."/>
            <person name="Daum C."/>
            <person name="Ezra D."/>
            <person name="Gonzalez J."/>
            <person name="Henrissat B."/>
            <person name="Kuo A."/>
            <person name="Liang C."/>
            <person name="Lipzen A."/>
            <person name="Lutzoni F."/>
            <person name="Magnuson J."/>
            <person name="Mondo S."/>
            <person name="Nolan M."/>
            <person name="Ohm R."/>
            <person name="Pangilinan J."/>
            <person name="Park H.-J."/>
            <person name="Ramirez L."/>
            <person name="Alfaro M."/>
            <person name="Sun H."/>
            <person name="Tritt A."/>
            <person name="Yoshinaga Y."/>
            <person name="Zwiers L.-H."/>
            <person name="Turgeon B."/>
            <person name="Goodwin S."/>
            <person name="Spatafora J."/>
            <person name="Crous P."/>
            <person name="Grigoriev I."/>
        </authorList>
    </citation>
    <scope>NUCLEOTIDE SEQUENCE</scope>
    <source>
        <strain evidence="4">CBS 121410</strain>
    </source>
</reference>